<feature type="region of interest" description="Disordered" evidence="15">
    <location>
        <begin position="291"/>
        <end position="331"/>
    </location>
</feature>
<keyword evidence="9" id="KW-0378">Hydrolase</keyword>
<dbReference type="EC" id="3.1.13.4" evidence="5"/>
<keyword evidence="17" id="KW-1185">Reference proteome</keyword>
<evidence type="ECO:0000256" key="8">
    <source>
        <dbReference type="ARBA" id="ARBA00022723"/>
    </source>
</evidence>
<dbReference type="InterPro" id="IPR036397">
    <property type="entry name" value="RNaseH_sf"/>
</dbReference>
<evidence type="ECO:0000256" key="6">
    <source>
        <dbReference type="ARBA" id="ARBA00022490"/>
    </source>
</evidence>
<evidence type="ECO:0000256" key="2">
    <source>
        <dbReference type="ARBA" id="ARBA00004123"/>
    </source>
</evidence>
<keyword evidence="14" id="KW-0539">Nucleus</keyword>
<name>A0A8J5XEU8_DIALT</name>
<keyword evidence="8" id="KW-0479">Metal-binding</keyword>
<dbReference type="Pfam" id="PF04857">
    <property type="entry name" value="CAF1"/>
    <property type="match status" value="2"/>
</dbReference>
<comment type="similarity">
    <text evidence="4">Belongs to the CAF1 family.</text>
</comment>
<dbReference type="GO" id="GO:0030014">
    <property type="term" value="C:CCR4-NOT complex"/>
    <property type="evidence" value="ECO:0007669"/>
    <property type="project" value="InterPro"/>
</dbReference>
<dbReference type="GO" id="GO:0005737">
    <property type="term" value="C:cytoplasm"/>
    <property type="evidence" value="ECO:0007669"/>
    <property type="project" value="UniProtKB-SubCell"/>
</dbReference>
<dbReference type="GO" id="GO:0005634">
    <property type="term" value="C:nucleus"/>
    <property type="evidence" value="ECO:0007669"/>
    <property type="project" value="UniProtKB-SubCell"/>
</dbReference>
<protein>
    <recommendedName>
        <fullName evidence="5">poly(A)-specific ribonuclease</fullName>
        <ecNumber evidence="5">3.1.13.4</ecNumber>
    </recommendedName>
</protein>
<evidence type="ECO:0000256" key="4">
    <source>
        <dbReference type="ARBA" id="ARBA00008372"/>
    </source>
</evidence>
<dbReference type="Proteomes" id="UP000751190">
    <property type="component" value="Unassembled WGS sequence"/>
</dbReference>
<evidence type="ECO:0000313" key="16">
    <source>
        <dbReference type="EMBL" id="KAG8467516.1"/>
    </source>
</evidence>
<dbReference type="OMA" id="IKFMMRA"/>
<evidence type="ECO:0000313" key="17">
    <source>
        <dbReference type="Proteomes" id="UP000751190"/>
    </source>
</evidence>
<dbReference type="Gene3D" id="3.30.420.10">
    <property type="entry name" value="Ribonuclease H-like superfamily/Ribonuclease H"/>
    <property type="match status" value="1"/>
</dbReference>
<comment type="caution">
    <text evidence="16">The sequence shown here is derived from an EMBL/GenBank/DDBJ whole genome shotgun (WGS) entry which is preliminary data.</text>
</comment>
<dbReference type="GO" id="GO:0046872">
    <property type="term" value="F:metal ion binding"/>
    <property type="evidence" value="ECO:0007669"/>
    <property type="project" value="UniProtKB-KW"/>
</dbReference>
<keyword evidence="13" id="KW-0804">Transcription</keyword>
<dbReference type="FunFam" id="3.30.420.10:FF:000048">
    <property type="entry name" value="CCR4-associated factor 1, putative"/>
    <property type="match status" value="1"/>
</dbReference>
<evidence type="ECO:0000256" key="15">
    <source>
        <dbReference type="SAM" id="MobiDB-lite"/>
    </source>
</evidence>
<dbReference type="PANTHER" id="PTHR10797">
    <property type="entry name" value="CCR4-NOT TRANSCRIPTION COMPLEX SUBUNIT"/>
    <property type="match status" value="1"/>
</dbReference>
<evidence type="ECO:0000256" key="1">
    <source>
        <dbReference type="ARBA" id="ARBA00001663"/>
    </source>
</evidence>
<evidence type="ECO:0000256" key="5">
    <source>
        <dbReference type="ARBA" id="ARBA00012161"/>
    </source>
</evidence>
<keyword evidence="10" id="KW-0269">Exonuclease</keyword>
<evidence type="ECO:0000256" key="11">
    <source>
        <dbReference type="ARBA" id="ARBA00022884"/>
    </source>
</evidence>
<evidence type="ECO:0000256" key="9">
    <source>
        <dbReference type="ARBA" id="ARBA00022801"/>
    </source>
</evidence>
<dbReference type="InterPro" id="IPR006941">
    <property type="entry name" value="RNase_CAF1"/>
</dbReference>
<dbReference type="InterPro" id="IPR039637">
    <property type="entry name" value="CNOT7/CNOT8/Pop2"/>
</dbReference>
<reference evidence="16" key="1">
    <citation type="submission" date="2021-05" db="EMBL/GenBank/DDBJ databases">
        <title>The genome of the haptophyte Pavlova lutheri (Diacronema luteri, Pavlovales) - a model for lipid biosynthesis in eukaryotic algae.</title>
        <authorList>
            <person name="Hulatt C.J."/>
            <person name="Posewitz M.C."/>
        </authorList>
    </citation>
    <scope>NUCLEOTIDE SEQUENCE</scope>
    <source>
        <strain evidence="16">NIVA-4/92</strain>
    </source>
</reference>
<sequence length="331" mass="36394">MNAEEDESSQRVLIREIWADNLDAEMAYIREIVHRYPCLAMDTEFPGCVARPIGTFRSRTESNYQNIRCNVDLLNLIQLGITFSDSEGVLPPGCSTWQFNFKFSLKDDLYAQDSIDLLTQAGIDFQKHEEDGISPLYFAELLMMSGVVLNDDVRWISFHSGYDFGYLLKVLTCKPLPQSETDFFELLRTYFPAIYDIKYIASNCDNLKGGLNRLAELLEVPRIGPEHQAGSDSLLTQATFYKLRAVFFDDFLDDEQYLNVLWGLGSGVGGNAGGGAGGGFQSFGGSPHPGSLSGHALGGGHNNGASASHGGIPSQRSLTRLPQPELEAAAI</sequence>
<keyword evidence="12" id="KW-0805">Transcription regulation</keyword>
<dbReference type="SUPFAM" id="SSF53098">
    <property type="entry name" value="Ribonuclease H-like"/>
    <property type="match status" value="1"/>
</dbReference>
<evidence type="ECO:0000256" key="12">
    <source>
        <dbReference type="ARBA" id="ARBA00023015"/>
    </source>
</evidence>
<dbReference type="EMBL" id="JAGTXO010000006">
    <property type="protein sequence ID" value="KAG8467516.1"/>
    <property type="molecule type" value="Genomic_DNA"/>
</dbReference>
<accession>A0A8J5XEU8</accession>
<evidence type="ECO:0000256" key="10">
    <source>
        <dbReference type="ARBA" id="ARBA00022839"/>
    </source>
</evidence>
<organism evidence="16 17">
    <name type="scientific">Diacronema lutheri</name>
    <name type="common">Unicellular marine alga</name>
    <name type="synonym">Monochrysis lutheri</name>
    <dbReference type="NCBI Taxonomy" id="2081491"/>
    <lineage>
        <taxon>Eukaryota</taxon>
        <taxon>Haptista</taxon>
        <taxon>Haptophyta</taxon>
        <taxon>Pavlovophyceae</taxon>
        <taxon>Pavlovales</taxon>
        <taxon>Pavlovaceae</taxon>
        <taxon>Diacronema</taxon>
    </lineage>
</organism>
<dbReference type="InterPro" id="IPR012337">
    <property type="entry name" value="RNaseH-like_sf"/>
</dbReference>
<proteinExistence type="inferred from homology"/>
<dbReference type="OrthoDB" id="1164111at2759"/>
<evidence type="ECO:0000256" key="14">
    <source>
        <dbReference type="ARBA" id="ARBA00023242"/>
    </source>
</evidence>
<evidence type="ECO:0000256" key="13">
    <source>
        <dbReference type="ARBA" id="ARBA00023163"/>
    </source>
</evidence>
<dbReference type="AlphaFoldDB" id="A0A8J5XEU8"/>
<keyword evidence="7" id="KW-0540">Nuclease</keyword>
<gene>
    <name evidence="16" type="ORF">KFE25_000832</name>
</gene>
<dbReference type="GO" id="GO:0003723">
    <property type="term" value="F:RNA binding"/>
    <property type="evidence" value="ECO:0007669"/>
    <property type="project" value="UniProtKB-KW"/>
</dbReference>
<evidence type="ECO:0000256" key="3">
    <source>
        <dbReference type="ARBA" id="ARBA00004496"/>
    </source>
</evidence>
<comment type="subcellular location">
    <subcellularLocation>
        <location evidence="3">Cytoplasm</location>
    </subcellularLocation>
    <subcellularLocation>
        <location evidence="2">Nucleus</location>
    </subcellularLocation>
</comment>
<keyword evidence="11" id="KW-0694">RNA-binding</keyword>
<evidence type="ECO:0000256" key="7">
    <source>
        <dbReference type="ARBA" id="ARBA00022722"/>
    </source>
</evidence>
<comment type="catalytic activity">
    <reaction evidence="1">
        <text>Exonucleolytic cleavage of poly(A) to 5'-AMP.</text>
        <dbReference type="EC" id="3.1.13.4"/>
    </reaction>
</comment>
<dbReference type="GO" id="GO:0004535">
    <property type="term" value="F:poly(A)-specific ribonuclease activity"/>
    <property type="evidence" value="ECO:0007669"/>
    <property type="project" value="UniProtKB-EC"/>
</dbReference>
<keyword evidence="6" id="KW-0963">Cytoplasm</keyword>